<feature type="non-terminal residue" evidence="4">
    <location>
        <position position="88"/>
    </location>
</feature>
<evidence type="ECO:0000259" key="3">
    <source>
        <dbReference type="PROSITE" id="PS50814"/>
    </source>
</evidence>
<reference evidence="4" key="2">
    <citation type="submission" date="2023-05" db="EMBL/GenBank/DDBJ databases">
        <authorList>
            <person name="Fouks B."/>
        </authorList>
    </citation>
    <scope>NUCLEOTIDE SEQUENCE</scope>
    <source>
        <strain evidence="4">Stay&amp;Tobe</strain>
        <tissue evidence="4">Testes</tissue>
    </source>
</reference>
<dbReference type="InterPro" id="IPR038677">
    <property type="entry name" value="WIF_sf"/>
</dbReference>
<evidence type="ECO:0000256" key="1">
    <source>
        <dbReference type="ARBA" id="ARBA00022729"/>
    </source>
</evidence>
<dbReference type="EMBL" id="JASPKZ010003862">
    <property type="protein sequence ID" value="KAJ9591604.1"/>
    <property type="molecule type" value="Genomic_DNA"/>
</dbReference>
<keyword evidence="2" id="KW-0325">Glycoprotein</keyword>
<protein>
    <recommendedName>
        <fullName evidence="3">WIF domain-containing protein</fullName>
    </recommendedName>
</protein>
<keyword evidence="1" id="KW-0732">Signal</keyword>
<dbReference type="AlphaFoldDB" id="A0AAD8A316"/>
<dbReference type="Proteomes" id="UP001233999">
    <property type="component" value="Unassembled WGS sequence"/>
</dbReference>
<accession>A0AAD8A316</accession>
<reference evidence="4" key="1">
    <citation type="journal article" date="2023" name="IScience">
        <title>Live-bearing cockroach genome reveals convergent evolutionary mechanisms linked to viviparity in insects and beyond.</title>
        <authorList>
            <person name="Fouks B."/>
            <person name="Harrison M.C."/>
            <person name="Mikhailova A.A."/>
            <person name="Marchal E."/>
            <person name="English S."/>
            <person name="Carruthers M."/>
            <person name="Jennings E.C."/>
            <person name="Chiamaka E.L."/>
            <person name="Frigard R.A."/>
            <person name="Pippel M."/>
            <person name="Attardo G.M."/>
            <person name="Benoit J.B."/>
            <person name="Bornberg-Bauer E."/>
            <person name="Tobe S.S."/>
        </authorList>
    </citation>
    <scope>NUCLEOTIDE SEQUENCE</scope>
    <source>
        <strain evidence="4">Stay&amp;Tobe</strain>
    </source>
</reference>
<dbReference type="InterPro" id="IPR003306">
    <property type="entry name" value="WIF"/>
</dbReference>
<evidence type="ECO:0000256" key="2">
    <source>
        <dbReference type="ARBA" id="ARBA00023180"/>
    </source>
</evidence>
<keyword evidence="5" id="KW-1185">Reference proteome</keyword>
<name>A0AAD8A316_DIPPU</name>
<feature type="non-terminal residue" evidence="4">
    <location>
        <position position="1"/>
    </location>
</feature>
<evidence type="ECO:0000313" key="4">
    <source>
        <dbReference type="EMBL" id="KAJ9591604.1"/>
    </source>
</evidence>
<organism evidence="4 5">
    <name type="scientific">Diploptera punctata</name>
    <name type="common">Pacific beetle cockroach</name>
    <dbReference type="NCBI Taxonomy" id="6984"/>
    <lineage>
        <taxon>Eukaryota</taxon>
        <taxon>Metazoa</taxon>
        <taxon>Ecdysozoa</taxon>
        <taxon>Arthropoda</taxon>
        <taxon>Hexapoda</taxon>
        <taxon>Insecta</taxon>
        <taxon>Pterygota</taxon>
        <taxon>Neoptera</taxon>
        <taxon>Polyneoptera</taxon>
        <taxon>Dictyoptera</taxon>
        <taxon>Blattodea</taxon>
        <taxon>Blaberoidea</taxon>
        <taxon>Blaberidae</taxon>
        <taxon>Diplopterinae</taxon>
        <taxon>Diploptera</taxon>
    </lineage>
</organism>
<comment type="caution">
    <text evidence="4">The sequence shown here is derived from an EMBL/GenBank/DDBJ whole genome shotgun (WGS) entry which is preliminary data.</text>
</comment>
<proteinExistence type="predicted"/>
<feature type="domain" description="WIF" evidence="3">
    <location>
        <begin position="26"/>
        <end position="88"/>
    </location>
</feature>
<dbReference type="Gene3D" id="2.60.40.2170">
    <property type="entry name" value="Wnt, WIF domain"/>
    <property type="match status" value="1"/>
</dbReference>
<sequence>SILKTLNMQKVLSCLYILNMADNFNLSLNRTRVAGVEGLQAELFYVREGVVNTYAMNFVVPVPAHISDLEFSWQSLTKHPLSLLNHLR</sequence>
<evidence type="ECO:0000313" key="5">
    <source>
        <dbReference type="Proteomes" id="UP001233999"/>
    </source>
</evidence>
<gene>
    <name evidence="4" type="ORF">L9F63_001818</name>
</gene>
<dbReference type="PROSITE" id="PS50814">
    <property type="entry name" value="WIF"/>
    <property type="match status" value="1"/>
</dbReference>
<dbReference type="Pfam" id="PF02019">
    <property type="entry name" value="WIF"/>
    <property type="match status" value="1"/>
</dbReference>